<organism evidence="1 2">
    <name type="scientific">Colwellia phage 9A</name>
    <dbReference type="NCBI Taxonomy" id="765765"/>
    <lineage>
        <taxon>Viruses</taxon>
        <taxon>Duplodnaviria</taxon>
        <taxon>Heunggongvirae</taxon>
        <taxon>Uroviricota</taxon>
        <taxon>Caudoviricetes</taxon>
        <taxon>Franklinbayvirus</taxon>
        <taxon>Franklinbayvirus fv9A</taxon>
    </lineage>
</organism>
<dbReference type="RefSeq" id="YP_006489246.1">
    <property type="nucleotide sequence ID" value="NC_018088.1"/>
</dbReference>
<dbReference type="Proteomes" id="UP000005266">
    <property type="component" value="Segment"/>
</dbReference>
<proteinExistence type="predicted"/>
<dbReference type="EMBL" id="HQ317390">
    <property type="protein sequence ID" value="AFK66656.1"/>
    <property type="molecule type" value="Genomic_DNA"/>
</dbReference>
<evidence type="ECO:0000313" key="1">
    <source>
        <dbReference type="EMBL" id="AFK66656.1"/>
    </source>
</evidence>
<reference evidence="1 2" key="1">
    <citation type="journal article" date="2013" name="Extremophiles">
        <title>Genomic analysis of cold-active Colwelliaphage 9A and psychrophilic phage-host interactions.</title>
        <authorList>
            <person name="Colangelo-Lillis J.R."/>
            <person name="Deming J.W."/>
        </authorList>
    </citation>
    <scope>NUCLEOTIDE SEQUENCE [LARGE SCALE GENOMIC DNA]</scope>
    <source>
        <strain evidence="1">9A</strain>
    </source>
</reference>
<protein>
    <submittedName>
        <fullName evidence="1">Slt family transglycosylase</fullName>
    </submittedName>
</protein>
<name>I3UME1_9CAUD</name>
<accession>I3UME1</accession>
<evidence type="ECO:0000313" key="2">
    <source>
        <dbReference type="Proteomes" id="UP000005266"/>
    </source>
</evidence>
<gene>
    <name evidence="1" type="ORF">COPG_00060</name>
</gene>
<sequence>MSKEKDEDGSREFPEIQFTLQQALHRTLKMDILMDIVVAEEVVEDYPVAWVKIRGSQDPQYLKEILPVYTEFREDIDEANKITNLKKKKLALEAATLKLHTSTVTMAIIEWDERFFGDKLTREKALEVFLNDSYSVIYNQIAHAMQQREDFLPSVSIQPENG</sequence>
<keyword evidence="2" id="KW-1185">Reference proteome</keyword>
<dbReference type="KEGG" id="vg:13165477"/>
<dbReference type="GeneID" id="13165477"/>